<dbReference type="GO" id="GO:0007229">
    <property type="term" value="P:integrin-mediated signaling pathway"/>
    <property type="evidence" value="ECO:0007669"/>
    <property type="project" value="UniProtKB-KW"/>
</dbReference>
<dbReference type="Proteomes" id="UP000194236">
    <property type="component" value="Unassembled WGS sequence"/>
</dbReference>
<dbReference type="PANTHER" id="PTHR10082">
    <property type="entry name" value="INTEGRIN BETA SUBUNIT"/>
    <property type="match status" value="1"/>
</dbReference>
<keyword evidence="3" id="KW-0812">Transmembrane</keyword>
<evidence type="ECO:0000313" key="12">
    <source>
        <dbReference type="Proteomes" id="UP000194236"/>
    </source>
</evidence>
<keyword evidence="12" id="KW-1185">Reference proteome</keyword>
<feature type="non-terminal residue" evidence="11">
    <location>
        <position position="209"/>
    </location>
</feature>
<reference evidence="11 12" key="1">
    <citation type="submission" date="2017-03" db="EMBL/GenBank/DDBJ databases">
        <title>Genome Survey of Euroglyphus maynei.</title>
        <authorList>
            <person name="Arlian L.G."/>
            <person name="Morgan M.S."/>
            <person name="Rider S.D."/>
        </authorList>
    </citation>
    <scope>NUCLEOTIDE SEQUENCE [LARGE SCALE GENOMIC DNA]</scope>
    <source>
        <strain evidence="11">Arlian Lab</strain>
        <tissue evidence="11">Whole body</tissue>
    </source>
</reference>
<name>A0A1Y3B0U2_EURMA</name>
<dbReference type="EMBL" id="MUJZ01050807">
    <property type="protein sequence ID" value="OTF73618.1"/>
    <property type="molecule type" value="Genomic_DNA"/>
</dbReference>
<dbReference type="InterPro" id="IPR036465">
    <property type="entry name" value="vWFA_dom_sf"/>
</dbReference>
<dbReference type="SUPFAM" id="SSF53300">
    <property type="entry name" value="vWA-like"/>
    <property type="match status" value="1"/>
</dbReference>
<dbReference type="GO" id="GO:0016477">
    <property type="term" value="P:cell migration"/>
    <property type="evidence" value="ECO:0007669"/>
    <property type="project" value="TreeGrafter"/>
</dbReference>
<evidence type="ECO:0000256" key="8">
    <source>
        <dbReference type="ARBA" id="ARBA00023157"/>
    </source>
</evidence>
<evidence type="ECO:0000259" key="10">
    <source>
        <dbReference type="SMART" id="SM00187"/>
    </source>
</evidence>
<evidence type="ECO:0000256" key="5">
    <source>
        <dbReference type="ARBA" id="ARBA00022989"/>
    </source>
</evidence>
<sequence>QINRKVREHHVNIIFAVTKDQFHIYNQLVGGHNHSLSLIEGSSAGMLAGDSSNVVQLIVDEYQKITSAVELKDNATNNIRMSYASECLGQRKESTSVCKGLRVGDSVDFDITLMVDSCPPNRNDWKQTIKVYPVGLNDALYIDLEIICECECEKEENRQEKSPECNYKGSYACGICSCDLNHYGRRCECDSKDSNPDVKEAICVRGNDT</sequence>
<keyword evidence="9" id="KW-0325">Glycoprotein</keyword>
<comment type="similarity">
    <text evidence="2">Belongs to the integrin beta chain family.</text>
</comment>
<accession>A0A1Y3B0U2</accession>
<comment type="caution">
    <text evidence="11">The sequence shown here is derived from an EMBL/GenBank/DDBJ whole genome shotgun (WGS) entry which is preliminary data.</text>
</comment>
<dbReference type="FunFam" id="2.10.25.10:FF:000304">
    <property type="entry name" value="Integrin beta"/>
    <property type="match status" value="1"/>
</dbReference>
<evidence type="ECO:0000256" key="6">
    <source>
        <dbReference type="ARBA" id="ARBA00023037"/>
    </source>
</evidence>
<dbReference type="Gene3D" id="2.60.40.1510">
    <property type="entry name" value="ntegrin, alpha v. Chain A, domain 3"/>
    <property type="match status" value="1"/>
</dbReference>
<evidence type="ECO:0000256" key="2">
    <source>
        <dbReference type="ARBA" id="ARBA00007449"/>
    </source>
</evidence>
<dbReference type="SMART" id="SM00187">
    <property type="entry name" value="INB"/>
    <property type="match status" value="1"/>
</dbReference>
<dbReference type="GO" id="GO:0009986">
    <property type="term" value="C:cell surface"/>
    <property type="evidence" value="ECO:0007669"/>
    <property type="project" value="TreeGrafter"/>
</dbReference>
<dbReference type="PANTHER" id="PTHR10082:SF60">
    <property type="entry name" value="INTEGRIN BETA-PS"/>
    <property type="match status" value="1"/>
</dbReference>
<dbReference type="InterPro" id="IPR002369">
    <property type="entry name" value="Integrin_bsu_VWA"/>
</dbReference>
<evidence type="ECO:0000313" key="11">
    <source>
        <dbReference type="EMBL" id="OTF73618.1"/>
    </source>
</evidence>
<organism evidence="11 12">
    <name type="scientific">Euroglyphus maynei</name>
    <name type="common">Mayne's house dust mite</name>
    <dbReference type="NCBI Taxonomy" id="6958"/>
    <lineage>
        <taxon>Eukaryota</taxon>
        <taxon>Metazoa</taxon>
        <taxon>Ecdysozoa</taxon>
        <taxon>Arthropoda</taxon>
        <taxon>Chelicerata</taxon>
        <taxon>Arachnida</taxon>
        <taxon>Acari</taxon>
        <taxon>Acariformes</taxon>
        <taxon>Sarcoptiformes</taxon>
        <taxon>Astigmata</taxon>
        <taxon>Psoroptidia</taxon>
        <taxon>Analgoidea</taxon>
        <taxon>Pyroglyphidae</taxon>
        <taxon>Pyroglyphinae</taxon>
        <taxon>Euroglyphus</taxon>
    </lineage>
</organism>
<keyword evidence="8" id="KW-1015">Disulfide bond</keyword>
<dbReference type="AlphaFoldDB" id="A0A1Y3B0U2"/>
<dbReference type="Gene3D" id="2.10.25.10">
    <property type="entry name" value="Laminin"/>
    <property type="match status" value="1"/>
</dbReference>
<dbReference type="GO" id="GO:0033627">
    <property type="term" value="P:cell adhesion mediated by integrin"/>
    <property type="evidence" value="ECO:0007669"/>
    <property type="project" value="TreeGrafter"/>
</dbReference>
<evidence type="ECO:0000256" key="4">
    <source>
        <dbReference type="ARBA" id="ARBA00022737"/>
    </source>
</evidence>
<feature type="non-terminal residue" evidence="11">
    <location>
        <position position="1"/>
    </location>
</feature>
<keyword evidence="4" id="KW-0677">Repeat</keyword>
<evidence type="ECO:0000256" key="7">
    <source>
        <dbReference type="ARBA" id="ARBA00023136"/>
    </source>
</evidence>
<dbReference type="GO" id="GO:0007160">
    <property type="term" value="P:cell-matrix adhesion"/>
    <property type="evidence" value="ECO:0007669"/>
    <property type="project" value="TreeGrafter"/>
</dbReference>
<dbReference type="Pfam" id="PF00362">
    <property type="entry name" value="Integrin_beta"/>
    <property type="match status" value="1"/>
</dbReference>
<feature type="domain" description="Integrin beta subunit VWA" evidence="10">
    <location>
        <begin position="1"/>
        <end position="150"/>
    </location>
</feature>
<comment type="subcellular location">
    <subcellularLocation>
        <location evidence="1">Membrane</location>
        <topology evidence="1">Single-pass type I membrane protein</topology>
    </subcellularLocation>
</comment>
<proteinExistence type="inferred from homology"/>
<evidence type="ECO:0000256" key="1">
    <source>
        <dbReference type="ARBA" id="ARBA00004479"/>
    </source>
</evidence>
<dbReference type="GO" id="GO:0005925">
    <property type="term" value="C:focal adhesion"/>
    <property type="evidence" value="ECO:0007669"/>
    <property type="project" value="TreeGrafter"/>
</dbReference>
<dbReference type="SUPFAM" id="SSF69179">
    <property type="entry name" value="Integrin domains"/>
    <property type="match status" value="1"/>
</dbReference>
<dbReference type="InterPro" id="IPR015812">
    <property type="entry name" value="Integrin_bsu"/>
</dbReference>
<keyword evidence="6 11" id="KW-0401">Integrin</keyword>
<dbReference type="OrthoDB" id="410592at2759"/>
<dbReference type="GO" id="GO:0007157">
    <property type="term" value="P:heterophilic cell-cell adhesion via plasma membrane cell adhesion molecules"/>
    <property type="evidence" value="ECO:0007669"/>
    <property type="project" value="UniProtKB-ARBA"/>
</dbReference>
<evidence type="ECO:0000256" key="9">
    <source>
        <dbReference type="ARBA" id="ARBA00023180"/>
    </source>
</evidence>
<gene>
    <name evidence="11" type="ORF">BLA29_010714</name>
</gene>
<dbReference type="GO" id="GO:0005178">
    <property type="term" value="F:integrin binding"/>
    <property type="evidence" value="ECO:0007669"/>
    <property type="project" value="TreeGrafter"/>
</dbReference>
<protein>
    <submittedName>
        <fullName evidence="11">Integrin beta-PS-like protein</fullName>
    </submittedName>
</protein>
<dbReference type="InterPro" id="IPR032695">
    <property type="entry name" value="Integrin_dom_sf"/>
</dbReference>
<evidence type="ECO:0000256" key="3">
    <source>
        <dbReference type="ARBA" id="ARBA00022692"/>
    </source>
</evidence>
<keyword evidence="5" id="KW-1133">Transmembrane helix</keyword>
<dbReference type="GO" id="GO:0008305">
    <property type="term" value="C:integrin complex"/>
    <property type="evidence" value="ECO:0007669"/>
    <property type="project" value="TreeGrafter"/>
</dbReference>
<dbReference type="Gene3D" id="3.40.50.410">
    <property type="entry name" value="von Willebrand factor, type A domain"/>
    <property type="match status" value="1"/>
</dbReference>
<keyword evidence="7" id="KW-0472">Membrane</keyword>